<reference evidence="1" key="1">
    <citation type="submission" date="2018-05" db="EMBL/GenBank/DDBJ databases">
        <authorList>
            <person name="Lanie J.A."/>
            <person name="Ng W.-L."/>
            <person name="Kazmierczak K.M."/>
            <person name="Andrzejewski T.M."/>
            <person name="Davidsen T.M."/>
            <person name="Wayne K.J."/>
            <person name="Tettelin H."/>
            <person name="Glass J.I."/>
            <person name="Rusch D."/>
            <person name="Podicherti R."/>
            <person name="Tsui H.-C.T."/>
            <person name="Winkler M.E."/>
        </authorList>
    </citation>
    <scope>NUCLEOTIDE SEQUENCE</scope>
</reference>
<dbReference type="InterPro" id="IPR056389">
    <property type="entry name" value="Baseplate_tube_p140"/>
</dbReference>
<dbReference type="AlphaFoldDB" id="A0A382DCX4"/>
<organism evidence="1">
    <name type="scientific">marine metagenome</name>
    <dbReference type="NCBI Taxonomy" id="408172"/>
    <lineage>
        <taxon>unclassified sequences</taxon>
        <taxon>metagenomes</taxon>
        <taxon>ecological metagenomes</taxon>
    </lineage>
</organism>
<evidence type="ECO:0000313" key="1">
    <source>
        <dbReference type="EMBL" id="SVB36346.1"/>
    </source>
</evidence>
<gene>
    <name evidence="1" type="ORF">METZ01_LOCUS189200</name>
</gene>
<feature type="non-terminal residue" evidence="1">
    <location>
        <position position="240"/>
    </location>
</feature>
<dbReference type="EMBL" id="UINC01038807">
    <property type="protein sequence ID" value="SVB36346.1"/>
    <property type="molecule type" value="Genomic_DNA"/>
</dbReference>
<name>A0A382DCX4_9ZZZZ</name>
<sequence>MPDFSFSKEAEVRVVYGGTRYKIDTNEISFGQTFQEKSYEVKTLHNQSSFEGSVINQANPAEFSLNTPLLQEDTNKVLFDRLLDSATFDIYISTQSDDVWKLETCVIQDGNFEINKSRSLRLAISGEASKLSKYSGTIAALTADGTIPGSDPAVTTTTYIVPIITTLTLGSDNVSSSVISVSVELQNDIEWNAYNTLQGAAAATNAVTSMYPSNFTSGTKILGGSIQKYLEDTSTSVLTW</sequence>
<proteinExistence type="predicted"/>
<protein>
    <submittedName>
        <fullName evidence="1">Uncharacterized protein</fullName>
    </submittedName>
</protein>
<accession>A0A382DCX4</accession>
<dbReference type="Pfam" id="PF23779">
    <property type="entry name" value="Baseplate_Tube_p140"/>
    <property type="match status" value="1"/>
</dbReference>